<comment type="caution">
    <text evidence="2">The sequence shown here is derived from an EMBL/GenBank/DDBJ whole genome shotgun (WGS) entry which is preliminary data.</text>
</comment>
<evidence type="ECO:0008006" key="4">
    <source>
        <dbReference type="Google" id="ProtNLM"/>
    </source>
</evidence>
<dbReference type="GO" id="GO:0003677">
    <property type="term" value="F:DNA binding"/>
    <property type="evidence" value="ECO:0007669"/>
    <property type="project" value="UniProtKB-KW"/>
</dbReference>
<evidence type="ECO:0000256" key="1">
    <source>
        <dbReference type="ARBA" id="ARBA00023125"/>
    </source>
</evidence>
<dbReference type="GO" id="GO:0003700">
    <property type="term" value="F:DNA-binding transcription factor activity"/>
    <property type="evidence" value="ECO:0007669"/>
    <property type="project" value="TreeGrafter"/>
</dbReference>
<organism evidence="2 3">
    <name type="scientific">Novosphingobium malaysiense</name>
    <dbReference type="NCBI Taxonomy" id="1348853"/>
    <lineage>
        <taxon>Bacteria</taxon>
        <taxon>Pseudomonadati</taxon>
        <taxon>Pseudomonadota</taxon>
        <taxon>Alphaproteobacteria</taxon>
        <taxon>Sphingomonadales</taxon>
        <taxon>Sphingomonadaceae</taxon>
        <taxon>Novosphingobium</taxon>
    </lineage>
</organism>
<gene>
    <name evidence="2" type="ORF">LK12_23195</name>
</gene>
<dbReference type="PANTHER" id="PTHR33221">
    <property type="entry name" value="WINGED HELIX-TURN-HELIX TRANSCRIPTIONAL REGULATOR, RRF2 FAMILY"/>
    <property type="match status" value="1"/>
</dbReference>
<dbReference type="STRING" id="1348853.LK12_23195"/>
<dbReference type="OrthoDB" id="9802344at2"/>
<dbReference type="AlphaFoldDB" id="A0A0B1ZCW9"/>
<accession>A0A0B1ZCW9</accession>
<keyword evidence="1" id="KW-0238">DNA-binding</keyword>
<dbReference type="SUPFAM" id="SSF46785">
    <property type="entry name" value="Winged helix' DNA-binding domain"/>
    <property type="match status" value="1"/>
</dbReference>
<proteinExistence type="predicted"/>
<dbReference type="Pfam" id="PF02082">
    <property type="entry name" value="Rrf2"/>
    <property type="match status" value="1"/>
</dbReference>
<reference evidence="2 3" key="1">
    <citation type="submission" date="2014-10" db="EMBL/GenBank/DDBJ databases">
        <title>Genome sequence of Novosphingobium malaysiense MUSC 273(T).</title>
        <authorList>
            <person name="Lee L.-H."/>
        </authorList>
    </citation>
    <scope>NUCLEOTIDE SEQUENCE [LARGE SCALE GENOMIC DNA]</scope>
    <source>
        <strain evidence="2 3">MUSC 273</strain>
    </source>
</reference>
<dbReference type="NCBIfam" id="TIGR00738">
    <property type="entry name" value="rrf2_super"/>
    <property type="match status" value="1"/>
</dbReference>
<dbReference type="PROSITE" id="PS51197">
    <property type="entry name" value="HTH_RRF2_2"/>
    <property type="match status" value="1"/>
</dbReference>
<name>A0A0B1ZCW9_9SPHN</name>
<protein>
    <recommendedName>
        <fullName evidence="4">Rrf2 family transcriptional regulator</fullName>
    </recommendedName>
</protein>
<dbReference type="Gene3D" id="1.10.10.10">
    <property type="entry name" value="Winged helix-like DNA-binding domain superfamily/Winged helix DNA-binding domain"/>
    <property type="match status" value="1"/>
</dbReference>
<sequence>MQLTRHTDLALRLLIRLADLGEQRATIAEIAQDQAIPRSHLMKIANDLVHAGFLEATRGRGGGIRLALSPDQIRIGDVVAAMEPHCEMVRCSECRLVRRCTLPRHLDRAIQAFHAVLNEQTLADIMGVSDSA</sequence>
<dbReference type="InterPro" id="IPR036388">
    <property type="entry name" value="WH-like_DNA-bd_sf"/>
</dbReference>
<dbReference type="Proteomes" id="UP000031057">
    <property type="component" value="Unassembled WGS sequence"/>
</dbReference>
<dbReference type="InterPro" id="IPR000944">
    <property type="entry name" value="Tscrpt_reg_Rrf2"/>
</dbReference>
<evidence type="ECO:0000313" key="2">
    <source>
        <dbReference type="EMBL" id="KHK88909.1"/>
    </source>
</evidence>
<dbReference type="InterPro" id="IPR036390">
    <property type="entry name" value="WH_DNA-bd_sf"/>
</dbReference>
<dbReference type="EMBL" id="JTDI01000012">
    <property type="protein sequence ID" value="KHK88909.1"/>
    <property type="molecule type" value="Genomic_DNA"/>
</dbReference>
<evidence type="ECO:0000313" key="3">
    <source>
        <dbReference type="Proteomes" id="UP000031057"/>
    </source>
</evidence>
<dbReference type="GO" id="GO:0005829">
    <property type="term" value="C:cytosol"/>
    <property type="evidence" value="ECO:0007669"/>
    <property type="project" value="TreeGrafter"/>
</dbReference>
<keyword evidence="3" id="KW-1185">Reference proteome</keyword>
<dbReference type="PANTHER" id="PTHR33221:SF4">
    <property type="entry name" value="HTH-TYPE TRANSCRIPTIONAL REPRESSOR NSRR"/>
    <property type="match status" value="1"/>
</dbReference>